<feature type="transmembrane region" description="Helical" evidence="8">
    <location>
        <begin position="379"/>
        <end position="402"/>
    </location>
</feature>
<organism evidence="9 10">
    <name type="scientific">Cyclobacterium marinum (strain ATCC 25205 / DSM 745 / LMG 13164 / NCIMB 1802)</name>
    <name type="common">Flectobacillus marinus</name>
    <dbReference type="NCBI Taxonomy" id="880070"/>
    <lineage>
        <taxon>Bacteria</taxon>
        <taxon>Pseudomonadati</taxon>
        <taxon>Bacteroidota</taxon>
        <taxon>Cytophagia</taxon>
        <taxon>Cytophagales</taxon>
        <taxon>Cyclobacteriaceae</taxon>
        <taxon>Cyclobacterium</taxon>
    </lineage>
</organism>
<keyword evidence="2" id="KW-0813">Transport</keyword>
<evidence type="ECO:0000256" key="8">
    <source>
        <dbReference type="SAM" id="Phobius"/>
    </source>
</evidence>
<evidence type="ECO:0000256" key="3">
    <source>
        <dbReference type="ARBA" id="ARBA00022475"/>
    </source>
</evidence>
<dbReference type="InterPro" id="IPR003474">
    <property type="entry name" value="Glcn_transporter"/>
</dbReference>
<reference evidence="10" key="1">
    <citation type="submission" date="2011-07" db="EMBL/GenBank/DDBJ databases">
        <title>The complete genome of Cyclobacterium marinum DSM 745.</title>
        <authorList>
            <person name="Lucas S."/>
            <person name="Han J."/>
            <person name="Lapidus A."/>
            <person name="Bruce D."/>
            <person name="Goodwin L."/>
            <person name="Pitluck S."/>
            <person name="Peters L."/>
            <person name="Kyrpides N."/>
            <person name="Mavromatis K."/>
            <person name="Ivanova N."/>
            <person name="Ovchinnikova G."/>
            <person name="Chertkov O."/>
            <person name="Detter J.C."/>
            <person name="Tapia R."/>
            <person name="Han C."/>
            <person name="Land M."/>
            <person name="Hauser L."/>
            <person name="Markowitz V."/>
            <person name="Cheng J.-F."/>
            <person name="Hugenholtz P."/>
            <person name="Woyke T."/>
            <person name="Wu D."/>
            <person name="Tindall B."/>
            <person name="Schuetze A."/>
            <person name="Brambilla E."/>
            <person name="Klenk H.-P."/>
            <person name="Eisen J.A."/>
        </authorList>
    </citation>
    <scope>NUCLEOTIDE SEQUENCE [LARGE SCALE GENOMIC DNA]</scope>
    <source>
        <strain evidence="10">ATCC 25205 / DSM 745 / LMG 13164 / NCIMB 1802</strain>
    </source>
</reference>
<dbReference type="RefSeq" id="WP_014019363.1">
    <property type="nucleotide sequence ID" value="NC_015914.1"/>
</dbReference>
<feature type="transmembrane region" description="Helical" evidence="8">
    <location>
        <begin position="223"/>
        <end position="244"/>
    </location>
</feature>
<comment type="subcellular location">
    <subcellularLocation>
        <location evidence="1">Cell membrane</location>
        <topology evidence="1">Multi-pass membrane protein</topology>
    </subcellularLocation>
</comment>
<protein>
    <submittedName>
        <fullName evidence="9">Gluconate transporter</fullName>
    </submittedName>
</protein>
<keyword evidence="3" id="KW-1003">Cell membrane</keyword>
<keyword evidence="4 8" id="KW-0812">Transmembrane</keyword>
<evidence type="ECO:0000256" key="5">
    <source>
        <dbReference type="ARBA" id="ARBA00022989"/>
    </source>
</evidence>
<dbReference type="PANTHER" id="PTHR30354:SF22">
    <property type="entry name" value="HIGH-AFFINITY GLUCONATE TRANSPORTER"/>
    <property type="match status" value="1"/>
</dbReference>
<dbReference type="eggNOG" id="COG2610">
    <property type="taxonomic scope" value="Bacteria"/>
</dbReference>
<name>G0IZM5_CYCMS</name>
<dbReference type="AlphaFoldDB" id="G0IZM5"/>
<feature type="transmembrane region" description="Helical" evidence="8">
    <location>
        <begin position="96"/>
        <end position="129"/>
    </location>
</feature>
<dbReference type="EMBL" id="CP002955">
    <property type="protein sequence ID" value="AEL25066.1"/>
    <property type="molecule type" value="Genomic_DNA"/>
</dbReference>
<evidence type="ECO:0000256" key="1">
    <source>
        <dbReference type="ARBA" id="ARBA00004651"/>
    </source>
</evidence>
<dbReference type="STRING" id="880070.Cycma_1295"/>
<comment type="similarity">
    <text evidence="7">Belongs to the GntP permease family.</text>
</comment>
<feature type="transmembrane region" description="Helical" evidence="8">
    <location>
        <begin position="174"/>
        <end position="193"/>
    </location>
</feature>
<dbReference type="HOGENOM" id="CLU_027949_0_0_10"/>
<feature type="transmembrane region" description="Helical" evidence="8">
    <location>
        <begin position="339"/>
        <end position="367"/>
    </location>
</feature>
<gene>
    <name evidence="9" type="ordered locus">Cycma_1295</name>
</gene>
<feature type="transmembrane region" description="Helical" evidence="8">
    <location>
        <begin position="136"/>
        <end position="154"/>
    </location>
</feature>
<feature type="transmembrane region" description="Helical" evidence="8">
    <location>
        <begin position="55"/>
        <end position="76"/>
    </location>
</feature>
<dbReference type="PANTHER" id="PTHR30354">
    <property type="entry name" value="GNT FAMILY GLUCONATE TRANSPORTER"/>
    <property type="match status" value="1"/>
</dbReference>
<feature type="transmembrane region" description="Helical" evidence="8">
    <location>
        <begin position="293"/>
        <end position="313"/>
    </location>
</feature>
<evidence type="ECO:0000313" key="9">
    <source>
        <dbReference type="EMBL" id="AEL25066.1"/>
    </source>
</evidence>
<dbReference type="GO" id="GO:0005886">
    <property type="term" value="C:plasma membrane"/>
    <property type="evidence" value="ECO:0007669"/>
    <property type="project" value="UniProtKB-SubCell"/>
</dbReference>
<evidence type="ECO:0000256" key="6">
    <source>
        <dbReference type="ARBA" id="ARBA00023136"/>
    </source>
</evidence>
<evidence type="ECO:0000313" key="10">
    <source>
        <dbReference type="Proteomes" id="UP000001635"/>
    </source>
</evidence>
<accession>G0IZM5</accession>
<dbReference type="GO" id="GO:0015128">
    <property type="term" value="F:gluconate transmembrane transporter activity"/>
    <property type="evidence" value="ECO:0007669"/>
    <property type="project" value="InterPro"/>
</dbReference>
<dbReference type="Proteomes" id="UP000001635">
    <property type="component" value="Chromosome"/>
</dbReference>
<dbReference type="KEGG" id="cmr:Cycma_1295"/>
<sequence length="441" mass="46549">MTFVIVASSILFLVALIVWIKVEPFIAFLITSILAGLFLGIPLEEISGAVQRGIGNLMGALVIVIVLGAMLGKIVADSGAAQRIAQFLMNSFGQKHVHWAIGLTAFIVGIPLFFNVGFVLLVPLVFAVAYQYKVPVMILGMPMLAALSITHGLLPPHPAPVALVAQFGANIGTTLIYGFIIGIPVIVLGGPLLGRLPYLRKMQITPLDVFNVKPKKESELPGLANSLFTALLPVFLLIVLSLVGLKMDANSPAYGLMMFIGDANIVMLISLTWATISLGILKKIKVADIMKGYASAVKDIALILLIIAGAGAYKEVLVDSGVSGEIGASLQQLSINPLLLGWLIAAVIRISVGSATVAALTAAGIIAPLVASGVGDPNLMVLAIGSGSLIFSHVNDGGFWLVKEYFNLSIKQTFLSWTMLETVLSILGLLGVLILDLFILH</sequence>
<keyword evidence="6 8" id="KW-0472">Membrane</keyword>
<keyword evidence="5 8" id="KW-1133">Transmembrane helix</keyword>
<evidence type="ECO:0000256" key="2">
    <source>
        <dbReference type="ARBA" id="ARBA00022448"/>
    </source>
</evidence>
<evidence type="ECO:0000256" key="4">
    <source>
        <dbReference type="ARBA" id="ARBA00022692"/>
    </source>
</evidence>
<dbReference type="Pfam" id="PF02447">
    <property type="entry name" value="GntP_permease"/>
    <property type="match status" value="1"/>
</dbReference>
<evidence type="ECO:0000256" key="7">
    <source>
        <dbReference type="ARBA" id="ARBA00049663"/>
    </source>
</evidence>
<proteinExistence type="inferred from homology"/>
<feature type="transmembrane region" description="Helical" evidence="8">
    <location>
        <begin position="256"/>
        <end position="281"/>
    </location>
</feature>
<feature type="transmembrane region" description="Helical" evidence="8">
    <location>
        <begin position="414"/>
        <end position="440"/>
    </location>
</feature>
<keyword evidence="10" id="KW-1185">Reference proteome</keyword>
<dbReference type="PIRSF" id="PIRSF002746">
    <property type="entry name" value="Gluconate_transporter"/>
    <property type="match status" value="1"/>
</dbReference>
<dbReference type="NCBIfam" id="TIGR00791">
    <property type="entry name" value="gntP"/>
    <property type="match status" value="1"/>
</dbReference>
<dbReference type="OrthoDB" id="9787129at2"/>
<feature type="transmembrane region" description="Helical" evidence="8">
    <location>
        <begin position="25"/>
        <end position="43"/>
    </location>
</feature>